<dbReference type="EMBL" id="SDIL01000119">
    <property type="protein sequence ID" value="RXK35838.1"/>
    <property type="molecule type" value="Genomic_DNA"/>
</dbReference>
<reference evidence="2 3" key="1">
    <citation type="submission" date="2016-06" db="EMBL/GenBank/DDBJ databases">
        <title>Evolution of pathogenesis and genome organization in the Tremellales.</title>
        <authorList>
            <person name="Cuomo C."/>
            <person name="Litvintseva A."/>
            <person name="Heitman J."/>
            <person name="Chen Y."/>
            <person name="Sun S."/>
            <person name="Springer D."/>
            <person name="Dromer F."/>
            <person name="Young S."/>
            <person name="Zeng Q."/>
            <person name="Chapman S."/>
            <person name="Gujja S."/>
            <person name="Saif S."/>
            <person name="Birren B."/>
        </authorList>
    </citation>
    <scope>NUCLEOTIDE SEQUENCE [LARGE SCALE GENOMIC DNA]</scope>
    <source>
        <strain evidence="2 3">ATCC 28783</strain>
    </source>
</reference>
<feature type="region of interest" description="Disordered" evidence="1">
    <location>
        <begin position="100"/>
        <end position="143"/>
    </location>
</feature>
<protein>
    <submittedName>
        <fullName evidence="2">Uncharacterized protein</fullName>
    </submittedName>
</protein>
<feature type="region of interest" description="Disordered" evidence="1">
    <location>
        <begin position="344"/>
        <end position="400"/>
    </location>
</feature>
<comment type="caution">
    <text evidence="2">The sequence shown here is derived from an EMBL/GenBank/DDBJ whole genome shotgun (WGS) entry which is preliminary data.</text>
</comment>
<accession>A0A4Q1BAM8</accession>
<sequence>MDGLGALKDINPQQVQMMIRIMEILGGASSGAAASSTATSAAPQQVQNSSLTTSSSFGPVSTNTAAPKPPVYTPQGLQSLMSVNNNSTFDTLATAKHSVPRNSITGWPSGLKGKGGKDPSPRRPTLSSTTQRTSRVPKEATEVDKGARISLPLDEGLIFVPSRDVLAQDAPWTEEKYTLLHDLCEDMDFIGFPSFQAKFNGYDVREEVIKAFKHVDEVEDGGFSWVRYSRLNETMKPHAFSMDMAAGNLITFFKNQSRAVIVANSPFPRLVGPFENAWEKLKKEHGLETKGKTREIITIWSPGFDDVDDKIPGQEDSTAAKEKIFRHGSRSSSRLKSISLVNPKELARNATPGPSKLISSLKSPQDVSPKTTMSPRARKRKTGPIELNPTKVQQSGKNPS</sequence>
<evidence type="ECO:0000256" key="1">
    <source>
        <dbReference type="SAM" id="MobiDB-lite"/>
    </source>
</evidence>
<feature type="region of interest" description="Disordered" evidence="1">
    <location>
        <begin position="33"/>
        <end position="78"/>
    </location>
</feature>
<dbReference type="Proteomes" id="UP000289152">
    <property type="component" value="Unassembled WGS sequence"/>
</dbReference>
<feature type="compositionally biased region" description="Polar residues" evidence="1">
    <location>
        <begin position="43"/>
        <end position="65"/>
    </location>
</feature>
<feature type="compositionally biased region" description="Polar residues" evidence="1">
    <location>
        <begin position="125"/>
        <end position="134"/>
    </location>
</feature>
<name>A0A4Q1BAM8_TREME</name>
<dbReference type="VEuPathDB" id="FungiDB:TREMEDRAFT_62868"/>
<dbReference type="InParanoid" id="A0A4Q1BAM8"/>
<gene>
    <name evidence="2" type="ORF">M231_06886</name>
</gene>
<feature type="compositionally biased region" description="Low complexity" evidence="1">
    <location>
        <begin position="33"/>
        <end position="42"/>
    </location>
</feature>
<evidence type="ECO:0000313" key="2">
    <source>
        <dbReference type="EMBL" id="RXK35838.1"/>
    </source>
</evidence>
<keyword evidence="3" id="KW-1185">Reference proteome</keyword>
<proteinExistence type="predicted"/>
<feature type="compositionally biased region" description="Polar residues" evidence="1">
    <location>
        <begin position="357"/>
        <end position="374"/>
    </location>
</feature>
<evidence type="ECO:0000313" key="3">
    <source>
        <dbReference type="Proteomes" id="UP000289152"/>
    </source>
</evidence>
<feature type="compositionally biased region" description="Polar residues" evidence="1">
    <location>
        <begin position="390"/>
        <end position="400"/>
    </location>
</feature>
<organism evidence="2 3">
    <name type="scientific">Tremella mesenterica</name>
    <name type="common">Jelly fungus</name>
    <dbReference type="NCBI Taxonomy" id="5217"/>
    <lineage>
        <taxon>Eukaryota</taxon>
        <taxon>Fungi</taxon>
        <taxon>Dikarya</taxon>
        <taxon>Basidiomycota</taxon>
        <taxon>Agaricomycotina</taxon>
        <taxon>Tremellomycetes</taxon>
        <taxon>Tremellales</taxon>
        <taxon>Tremellaceae</taxon>
        <taxon>Tremella</taxon>
    </lineage>
</organism>
<dbReference type="AlphaFoldDB" id="A0A4Q1BAM8"/>